<accession>A0A5C7B9I5</accession>
<proteinExistence type="predicted"/>
<name>A0A5C7B9I5_9FLAO</name>
<reference evidence="3 4" key="1">
    <citation type="submission" date="2019-08" db="EMBL/GenBank/DDBJ databases">
        <title>Genome of Psychroserpens burtonensis ACAM 167.</title>
        <authorList>
            <person name="Bowman J.P."/>
        </authorList>
    </citation>
    <scope>NUCLEOTIDE SEQUENCE [LARGE SCALE GENOMIC DNA]</scope>
    <source>
        <strain evidence="3 4">ACAM 167</strain>
    </source>
</reference>
<dbReference type="RefSeq" id="WP_028871643.1">
    <property type="nucleotide sequence ID" value="NZ_VOSB01000009.1"/>
</dbReference>
<comment type="caution">
    <text evidence="3">The sequence shown here is derived from an EMBL/GenBank/DDBJ whole genome shotgun (WGS) entry which is preliminary data.</text>
</comment>
<keyword evidence="4" id="KW-1185">Reference proteome</keyword>
<evidence type="ECO:0000256" key="1">
    <source>
        <dbReference type="ARBA" id="ARBA00022729"/>
    </source>
</evidence>
<sequence length="86" mass="9852">MSNSYKVYPNPSKGIVNIDFIQDTKEQIKTDIKVTGELLDVLGRSKFKIEMQHNGAQFDVSRLNPGVYVLKIYLDEVIETHQILVK</sequence>
<keyword evidence="1" id="KW-0732">Signal</keyword>
<dbReference type="EMBL" id="VOSB01000009">
    <property type="protein sequence ID" value="TXE18114.1"/>
    <property type="molecule type" value="Genomic_DNA"/>
</dbReference>
<dbReference type="InterPro" id="IPR026444">
    <property type="entry name" value="Secre_tail"/>
</dbReference>
<dbReference type="Pfam" id="PF18962">
    <property type="entry name" value="Por_Secre_tail"/>
    <property type="match status" value="1"/>
</dbReference>
<dbReference type="OrthoDB" id="862563at2"/>
<dbReference type="AlphaFoldDB" id="A0A5C7B9I5"/>
<evidence type="ECO:0000313" key="3">
    <source>
        <dbReference type="EMBL" id="TXE18114.1"/>
    </source>
</evidence>
<organism evidence="3 4">
    <name type="scientific">Psychroserpens burtonensis</name>
    <dbReference type="NCBI Taxonomy" id="49278"/>
    <lineage>
        <taxon>Bacteria</taxon>
        <taxon>Pseudomonadati</taxon>
        <taxon>Bacteroidota</taxon>
        <taxon>Flavobacteriia</taxon>
        <taxon>Flavobacteriales</taxon>
        <taxon>Flavobacteriaceae</taxon>
        <taxon>Psychroserpens</taxon>
    </lineage>
</organism>
<evidence type="ECO:0000259" key="2">
    <source>
        <dbReference type="Pfam" id="PF18962"/>
    </source>
</evidence>
<dbReference type="NCBIfam" id="TIGR04183">
    <property type="entry name" value="Por_Secre_tail"/>
    <property type="match status" value="1"/>
</dbReference>
<protein>
    <submittedName>
        <fullName evidence="3">T9SS type A sorting domain-containing protein</fullName>
    </submittedName>
</protein>
<gene>
    <name evidence="3" type="ORF">ES692_07680</name>
</gene>
<feature type="domain" description="Secretion system C-terminal sorting" evidence="2">
    <location>
        <begin position="7"/>
        <end position="79"/>
    </location>
</feature>
<evidence type="ECO:0000313" key="4">
    <source>
        <dbReference type="Proteomes" id="UP000321938"/>
    </source>
</evidence>
<dbReference type="Proteomes" id="UP000321938">
    <property type="component" value="Unassembled WGS sequence"/>
</dbReference>